<gene>
    <name evidence="1" type="ORF">NQ318_017989</name>
</gene>
<accession>A0AAV8YBI3</accession>
<comment type="caution">
    <text evidence="1">The sequence shown here is derived from an EMBL/GenBank/DDBJ whole genome shotgun (WGS) entry which is preliminary data.</text>
</comment>
<sequence length="94" mass="11106">MSELEVGCHKKRLKLGHIGFAILDYDIKRYERGRRQPQRCVTGQGECISGWSLEVNHWTVRSAFVRCVHSLLSYQHNNPIRYFKIVSQLFKEQK</sequence>
<evidence type="ECO:0000313" key="2">
    <source>
        <dbReference type="Proteomes" id="UP001162162"/>
    </source>
</evidence>
<dbReference type="EMBL" id="JAPWTK010000154">
    <property type="protein sequence ID" value="KAJ8947728.1"/>
    <property type="molecule type" value="Genomic_DNA"/>
</dbReference>
<evidence type="ECO:0000313" key="1">
    <source>
        <dbReference type="EMBL" id="KAJ8947728.1"/>
    </source>
</evidence>
<keyword evidence="2" id="KW-1185">Reference proteome</keyword>
<organism evidence="1 2">
    <name type="scientific">Aromia moschata</name>
    <dbReference type="NCBI Taxonomy" id="1265417"/>
    <lineage>
        <taxon>Eukaryota</taxon>
        <taxon>Metazoa</taxon>
        <taxon>Ecdysozoa</taxon>
        <taxon>Arthropoda</taxon>
        <taxon>Hexapoda</taxon>
        <taxon>Insecta</taxon>
        <taxon>Pterygota</taxon>
        <taxon>Neoptera</taxon>
        <taxon>Endopterygota</taxon>
        <taxon>Coleoptera</taxon>
        <taxon>Polyphaga</taxon>
        <taxon>Cucujiformia</taxon>
        <taxon>Chrysomeloidea</taxon>
        <taxon>Cerambycidae</taxon>
        <taxon>Cerambycinae</taxon>
        <taxon>Callichromatini</taxon>
        <taxon>Aromia</taxon>
    </lineage>
</organism>
<reference evidence="1" key="1">
    <citation type="journal article" date="2023" name="Insect Mol. Biol.">
        <title>Genome sequencing provides insights into the evolution of gene families encoding plant cell wall-degrading enzymes in longhorned beetles.</title>
        <authorList>
            <person name="Shin N.R."/>
            <person name="Okamura Y."/>
            <person name="Kirsch R."/>
            <person name="Pauchet Y."/>
        </authorList>
    </citation>
    <scope>NUCLEOTIDE SEQUENCE</scope>
    <source>
        <strain evidence="1">AMC_N1</strain>
    </source>
</reference>
<proteinExistence type="predicted"/>
<name>A0AAV8YBI3_9CUCU</name>
<dbReference type="AlphaFoldDB" id="A0AAV8YBI3"/>
<dbReference type="Proteomes" id="UP001162162">
    <property type="component" value="Unassembled WGS sequence"/>
</dbReference>
<protein>
    <submittedName>
        <fullName evidence="1">Uncharacterized protein</fullName>
    </submittedName>
</protein>